<reference evidence="2" key="1">
    <citation type="journal article" date="2014" name="Science">
        <title>Ancient hybridizations among the ancestral genomes of bread wheat.</title>
        <authorList>
            <consortium name="International Wheat Genome Sequencing Consortium,"/>
            <person name="Marcussen T."/>
            <person name="Sandve S.R."/>
            <person name="Heier L."/>
            <person name="Spannagl M."/>
            <person name="Pfeifer M."/>
            <person name="Jakobsen K.S."/>
            <person name="Wulff B.B."/>
            <person name="Steuernagel B."/>
            <person name="Mayer K.F."/>
            <person name="Olsen O.A."/>
        </authorList>
    </citation>
    <scope>NUCLEOTIDE SEQUENCE [LARGE SCALE GENOMIC DNA]</scope>
    <source>
        <strain evidence="2">cv. AL8/78</strain>
    </source>
</reference>
<dbReference type="EnsemblPlants" id="AET5Gv20362600.1">
    <property type="protein sequence ID" value="AET5Gv20362600.1"/>
    <property type="gene ID" value="AET5Gv20362600"/>
</dbReference>
<accession>A0A453KAR8</accession>
<dbReference type="Proteomes" id="UP000015105">
    <property type="component" value="Chromosome 5D"/>
</dbReference>
<keyword evidence="2" id="KW-1185">Reference proteome</keyword>
<reference evidence="1" key="5">
    <citation type="journal article" date="2021" name="G3 (Bethesda)">
        <title>Aegilops tauschii genome assembly Aet v5.0 features greater sequence contiguity and improved annotation.</title>
        <authorList>
            <person name="Wang L."/>
            <person name="Zhu T."/>
            <person name="Rodriguez J.C."/>
            <person name="Deal K.R."/>
            <person name="Dubcovsky J."/>
            <person name="McGuire P.E."/>
            <person name="Lux T."/>
            <person name="Spannagl M."/>
            <person name="Mayer K.F.X."/>
            <person name="Baldrich P."/>
            <person name="Meyers B.C."/>
            <person name="Huo N."/>
            <person name="Gu Y.Q."/>
            <person name="Zhou H."/>
            <person name="Devos K.M."/>
            <person name="Bennetzen J.L."/>
            <person name="Unver T."/>
            <person name="Budak H."/>
            <person name="Gulick P.J."/>
            <person name="Galiba G."/>
            <person name="Kalapos B."/>
            <person name="Nelson D.R."/>
            <person name="Li P."/>
            <person name="You F.M."/>
            <person name="Luo M.C."/>
            <person name="Dvorak J."/>
        </authorList>
    </citation>
    <scope>NUCLEOTIDE SEQUENCE [LARGE SCALE GENOMIC DNA]</scope>
    <source>
        <strain evidence="1">cv. AL8/78</strain>
    </source>
</reference>
<protein>
    <submittedName>
        <fullName evidence="1">Uncharacterized protein</fullName>
    </submittedName>
</protein>
<reference evidence="2" key="2">
    <citation type="journal article" date="2017" name="Nat. Plants">
        <title>The Aegilops tauschii genome reveals multiple impacts of transposons.</title>
        <authorList>
            <person name="Zhao G."/>
            <person name="Zou C."/>
            <person name="Li K."/>
            <person name="Wang K."/>
            <person name="Li T."/>
            <person name="Gao L."/>
            <person name="Zhang X."/>
            <person name="Wang H."/>
            <person name="Yang Z."/>
            <person name="Liu X."/>
            <person name="Jiang W."/>
            <person name="Mao L."/>
            <person name="Kong X."/>
            <person name="Jiao Y."/>
            <person name="Jia J."/>
        </authorList>
    </citation>
    <scope>NUCLEOTIDE SEQUENCE [LARGE SCALE GENOMIC DNA]</scope>
    <source>
        <strain evidence="2">cv. AL8/78</strain>
    </source>
</reference>
<dbReference type="AlphaFoldDB" id="A0A453KAR8"/>
<name>A0A453KAR8_AEGTS</name>
<reference evidence="1" key="4">
    <citation type="submission" date="2019-03" db="UniProtKB">
        <authorList>
            <consortium name="EnsemblPlants"/>
        </authorList>
    </citation>
    <scope>IDENTIFICATION</scope>
</reference>
<dbReference type="Gramene" id="AET5Gv20362600.1">
    <property type="protein sequence ID" value="AET5Gv20362600.1"/>
    <property type="gene ID" value="AET5Gv20362600"/>
</dbReference>
<reference evidence="1" key="3">
    <citation type="journal article" date="2017" name="Nature">
        <title>Genome sequence of the progenitor of the wheat D genome Aegilops tauschii.</title>
        <authorList>
            <person name="Luo M.C."/>
            <person name="Gu Y.Q."/>
            <person name="Puiu D."/>
            <person name="Wang H."/>
            <person name="Twardziok S.O."/>
            <person name="Deal K.R."/>
            <person name="Huo N."/>
            <person name="Zhu T."/>
            <person name="Wang L."/>
            <person name="Wang Y."/>
            <person name="McGuire P.E."/>
            <person name="Liu S."/>
            <person name="Long H."/>
            <person name="Ramasamy R.K."/>
            <person name="Rodriguez J.C."/>
            <person name="Van S.L."/>
            <person name="Yuan L."/>
            <person name="Wang Z."/>
            <person name="Xia Z."/>
            <person name="Xiao L."/>
            <person name="Anderson O.D."/>
            <person name="Ouyang S."/>
            <person name="Liang Y."/>
            <person name="Zimin A.V."/>
            <person name="Pertea G."/>
            <person name="Qi P."/>
            <person name="Bennetzen J.L."/>
            <person name="Dai X."/>
            <person name="Dawson M.W."/>
            <person name="Muller H.G."/>
            <person name="Kugler K."/>
            <person name="Rivarola-Duarte L."/>
            <person name="Spannagl M."/>
            <person name="Mayer K.F.X."/>
            <person name="Lu F.H."/>
            <person name="Bevan M.W."/>
            <person name="Leroy P."/>
            <person name="Li P."/>
            <person name="You F.M."/>
            <person name="Sun Q."/>
            <person name="Liu Z."/>
            <person name="Lyons E."/>
            <person name="Wicker T."/>
            <person name="Salzberg S.L."/>
            <person name="Devos K.M."/>
            <person name="Dvorak J."/>
        </authorList>
    </citation>
    <scope>NUCLEOTIDE SEQUENCE [LARGE SCALE GENOMIC DNA]</scope>
    <source>
        <strain evidence="1">cv. AL8/78</strain>
    </source>
</reference>
<evidence type="ECO:0000313" key="2">
    <source>
        <dbReference type="Proteomes" id="UP000015105"/>
    </source>
</evidence>
<proteinExistence type="predicted"/>
<evidence type="ECO:0000313" key="1">
    <source>
        <dbReference type="EnsemblPlants" id="AET5Gv20362600.1"/>
    </source>
</evidence>
<sequence>RRCGAPARRRRGSGTIRLRWPRGRSYRWRGNCHSGRWQLRYRPPALPGSRETREGCRQRCRPFRGQWRPRHRPPALPRNRVGREEGLIWATPLQHGLGGQVLNNGQTTNMYCRS</sequence>
<organism evidence="1 2">
    <name type="scientific">Aegilops tauschii subsp. strangulata</name>
    <name type="common">Goatgrass</name>
    <dbReference type="NCBI Taxonomy" id="200361"/>
    <lineage>
        <taxon>Eukaryota</taxon>
        <taxon>Viridiplantae</taxon>
        <taxon>Streptophyta</taxon>
        <taxon>Embryophyta</taxon>
        <taxon>Tracheophyta</taxon>
        <taxon>Spermatophyta</taxon>
        <taxon>Magnoliopsida</taxon>
        <taxon>Liliopsida</taxon>
        <taxon>Poales</taxon>
        <taxon>Poaceae</taxon>
        <taxon>BOP clade</taxon>
        <taxon>Pooideae</taxon>
        <taxon>Triticodae</taxon>
        <taxon>Triticeae</taxon>
        <taxon>Triticinae</taxon>
        <taxon>Aegilops</taxon>
    </lineage>
</organism>